<organism evidence="1 2">
    <name type="scientific">Marasmius crinis-equi</name>
    <dbReference type="NCBI Taxonomy" id="585013"/>
    <lineage>
        <taxon>Eukaryota</taxon>
        <taxon>Fungi</taxon>
        <taxon>Dikarya</taxon>
        <taxon>Basidiomycota</taxon>
        <taxon>Agaricomycotina</taxon>
        <taxon>Agaricomycetes</taxon>
        <taxon>Agaricomycetidae</taxon>
        <taxon>Agaricales</taxon>
        <taxon>Marasmiineae</taxon>
        <taxon>Marasmiaceae</taxon>
        <taxon>Marasmius</taxon>
    </lineage>
</organism>
<name>A0ABR3F151_9AGAR</name>
<evidence type="ECO:0000313" key="2">
    <source>
        <dbReference type="Proteomes" id="UP001465976"/>
    </source>
</evidence>
<dbReference type="Proteomes" id="UP001465976">
    <property type="component" value="Unassembled WGS sequence"/>
</dbReference>
<proteinExistence type="predicted"/>
<keyword evidence="2" id="KW-1185">Reference proteome</keyword>
<protein>
    <submittedName>
        <fullName evidence="1">Uncharacterized protein</fullName>
    </submittedName>
</protein>
<accession>A0ABR3F151</accession>
<evidence type="ECO:0000313" key="1">
    <source>
        <dbReference type="EMBL" id="KAL0568922.1"/>
    </source>
</evidence>
<gene>
    <name evidence="1" type="ORF">V5O48_013049</name>
</gene>
<reference evidence="1 2" key="1">
    <citation type="submission" date="2024-02" db="EMBL/GenBank/DDBJ databases">
        <title>A draft genome for the cacao thread blight pathogen Marasmius crinis-equi.</title>
        <authorList>
            <person name="Cohen S.P."/>
            <person name="Baruah I.K."/>
            <person name="Amoako-Attah I."/>
            <person name="Bukari Y."/>
            <person name="Meinhardt L.W."/>
            <person name="Bailey B.A."/>
        </authorList>
    </citation>
    <scope>NUCLEOTIDE SEQUENCE [LARGE SCALE GENOMIC DNA]</scope>
    <source>
        <strain evidence="1 2">GH-76</strain>
    </source>
</reference>
<dbReference type="EMBL" id="JBAHYK010001230">
    <property type="protein sequence ID" value="KAL0568922.1"/>
    <property type="molecule type" value="Genomic_DNA"/>
</dbReference>
<sequence>MNITVNDTYVAAPGSSLTHSDAVLTFIAPYSRQFRHLSVPVMHSDTWEFLWLAALKESNQPQELNLESLSLEFTKTYVVGFDGSVARSSLPRLKKLALRVRCGCVAPETLPLPWGQITGLHLDSDRSIDIQTFLNLFTSLESLTIGFISAGQPLRRSFQISLPHLTTFKARVPSRIHNIQHISNLLSLIFCPSLIELTIEPLTSLEPHALITLEKSQGCDELFRGVSHMLSESGCFDTISTFDIHEIPFHYSSLHLLLEPMTGLKRLYVHRRGHTYVGNLAAPVLGLKLAASSGSSGNTDPVMLPLLEDLRIVFDEGDYNGDGARITRAEIEILRIFGSIVISRLRSQIPLESAVLEFATGSDHLPFGENDLEALRGLAREENAAVKVVWCGTNLVGSRYELGGKDSMGRRKSLRRFLPSQNGVKALALTDWPAINVSILESGRTSGLRIEPEF</sequence>
<comment type="caution">
    <text evidence="1">The sequence shown here is derived from an EMBL/GenBank/DDBJ whole genome shotgun (WGS) entry which is preliminary data.</text>
</comment>